<name>A0ABU9NS68_9FLAO</name>
<dbReference type="EMBL" id="JBCGDP010000011">
    <property type="protein sequence ID" value="MEM0577222.1"/>
    <property type="molecule type" value="Genomic_DNA"/>
</dbReference>
<sequence>MEKNFDQKELDRFLNSLSIAKDEESIESYIYIKNILDSIVFPVPFTIYRKGTKLVRSRVHKENEDFFETVDQLSYRRDIQNIKSFGRANEPGQSIFYCSNNEIISYAESSSIVREDDEKDFEYITSGIWILTEDIFVVNLLTNENIKGQHSEFDKSTESFESIIDSQNDENAFVVRSLLQFFSKEFSTSIKENSNHYKITSAFANYVFSLDKADGILYPSTKYTKEGFNFALRTDVVDEKMKFYAAQRIKMLRMGDKKYVEVEKIESEISISDDNNIKWIR</sequence>
<gene>
    <name evidence="1" type="ORF">WFZ86_12000</name>
</gene>
<dbReference type="Proteomes" id="UP001468798">
    <property type="component" value="Unassembled WGS sequence"/>
</dbReference>
<proteinExistence type="predicted"/>
<reference evidence="1 2" key="1">
    <citation type="submission" date="2024-03" db="EMBL/GenBank/DDBJ databases">
        <title>Two novel species of the genus Flavobacterium exhibiting potentially degradation of complex polysaccharides.</title>
        <authorList>
            <person name="Lian X."/>
        </authorList>
    </citation>
    <scope>NUCLEOTIDE SEQUENCE [LARGE SCALE GENOMIC DNA]</scope>
    <source>
        <strain evidence="1 2">N6</strain>
    </source>
</reference>
<dbReference type="RefSeq" id="WP_342692138.1">
    <property type="nucleotide sequence ID" value="NZ_JBCGDP010000011.1"/>
</dbReference>
<organism evidence="1 2">
    <name type="scientific">Flavobacterium polysaccharolyticum</name>
    <dbReference type="NCBI Taxonomy" id="3133148"/>
    <lineage>
        <taxon>Bacteria</taxon>
        <taxon>Pseudomonadati</taxon>
        <taxon>Bacteroidota</taxon>
        <taxon>Flavobacteriia</taxon>
        <taxon>Flavobacteriales</taxon>
        <taxon>Flavobacteriaceae</taxon>
        <taxon>Flavobacterium</taxon>
    </lineage>
</organism>
<comment type="caution">
    <text evidence="1">The sequence shown here is derived from an EMBL/GenBank/DDBJ whole genome shotgun (WGS) entry which is preliminary data.</text>
</comment>
<evidence type="ECO:0008006" key="3">
    <source>
        <dbReference type="Google" id="ProtNLM"/>
    </source>
</evidence>
<protein>
    <recommendedName>
        <fullName evidence="3">RES domain-containing protein</fullName>
    </recommendedName>
</protein>
<evidence type="ECO:0000313" key="2">
    <source>
        <dbReference type="Proteomes" id="UP001468798"/>
    </source>
</evidence>
<evidence type="ECO:0000313" key="1">
    <source>
        <dbReference type="EMBL" id="MEM0577222.1"/>
    </source>
</evidence>
<keyword evidence="2" id="KW-1185">Reference proteome</keyword>
<accession>A0ABU9NS68</accession>